<organism evidence="1 2">
    <name type="scientific">Heterorhabditis bacteriophora</name>
    <name type="common">Entomopathogenic nematode worm</name>
    <dbReference type="NCBI Taxonomy" id="37862"/>
    <lineage>
        <taxon>Eukaryota</taxon>
        <taxon>Metazoa</taxon>
        <taxon>Ecdysozoa</taxon>
        <taxon>Nematoda</taxon>
        <taxon>Chromadorea</taxon>
        <taxon>Rhabditida</taxon>
        <taxon>Rhabditina</taxon>
        <taxon>Rhabditomorpha</taxon>
        <taxon>Strongyloidea</taxon>
        <taxon>Heterorhabditidae</taxon>
        <taxon>Heterorhabditis</taxon>
    </lineage>
</organism>
<proteinExistence type="predicted"/>
<protein>
    <submittedName>
        <fullName evidence="2">Secreted protein</fullName>
    </submittedName>
</protein>
<accession>A0A1I7WAM3</accession>
<name>A0A1I7WAM3_HETBA</name>
<dbReference type="AlphaFoldDB" id="A0A1I7WAM3"/>
<dbReference type="WBParaSite" id="Hba_01722">
    <property type="protein sequence ID" value="Hba_01722"/>
    <property type="gene ID" value="Hba_01722"/>
</dbReference>
<evidence type="ECO:0000313" key="2">
    <source>
        <dbReference type="WBParaSite" id="Hba_01722"/>
    </source>
</evidence>
<sequence>MLTVGFGFSQVGSHPFAISPNTSFAGHFTLSKTSADYGSQKSDANNTVSENCRFPLTGTLTFRDTLMGVVASYVSLLTEAS</sequence>
<dbReference type="Proteomes" id="UP000095283">
    <property type="component" value="Unplaced"/>
</dbReference>
<reference evidence="2" key="1">
    <citation type="submission" date="2016-11" db="UniProtKB">
        <authorList>
            <consortium name="WormBaseParasite"/>
        </authorList>
    </citation>
    <scope>IDENTIFICATION</scope>
</reference>
<evidence type="ECO:0000313" key="1">
    <source>
        <dbReference type="Proteomes" id="UP000095283"/>
    </source>
</evidence>
<keyword evidence="1" id="KW-1185">Reference proteome</keyword>